<evidence type="ECO:0000313" key="1">
    <source>
        <dbReference type="EMBL" id="QDC37084.1"/>
    </source>
</evidence>
<dbReference type="KEGG" id="sufl:FIL70_07470"/>
<sequence length="75" mass="8145">MTEISDHAVLRYIERVYGVDVAAIRAEMNTPALAKADEFGAPVLIGRNGERLVIRNGVVVTVIAKARNVGRTIAR</sequence>
<reference evidence="1 2" key="1">
    <citation type="submission" date="2019-06" db="EMBL/GenBank/DDBJ databases">
        <title>Genome organization and adaptive potential of archetypical organophosphate degarding Sphingobium fuliginis ATCC 27551.</title>
        <authorList>
            <person name="Sarwar A."/>
            <person name="Parthasarathy S."/>
            <person name="Singh C."/>
            <person name="Siddavattam D."/>
        </authorList>
    </citation>
    <scope>NUCLEOTIDE SEQUENCE [LARGE SCALE GENOMIC DNA]</scope>
    <source>
        <strain evidence="1 2">ATCC 27551</strain>
    </source>
</reference>
<organism evidence="1 2">
    <name type="scientific">Sphingobium fuliginis ATCC 27551</name>
    <dbReference type="NCBI Taxonomy" id="1208342"/>
    <lineage>
        <taxon>Bacteria</taxon>
        <taxon>Pseudomonadati</taxon>
        <taxon>Pseudomonadota</taxon>
        <taxon>Alphaproteobacteria</taxon>
        <taxon>Sphingomonadales</taxon>
        <taxon>Sphingomonadaceae</taxon>
        <taxon>Sphingobium</taxon>
    </lineage>
</organism>
<gene>
    <name evidence="1" type="ORF">FIL70_07470</name>
</gene>
<protein>
    <submittedName>
        <fullName evidence="1">Uncharacterized protein</fullName>
    </submittedName>
</protein>
<accession>A0A5B8CC83</accession>
<name>A0A5B8CC83_SPHSA</name>
<dbReference type="RefSeq" id="WP_140041925.1">
    <property type="nucleotide sequence ID" value="NZ_CP041016.1"/>
</dbReference>
<dbReference type="Proteomes" id="UP000311469">
    <property type="component" value="Chromosome cSF1"/>
</dbReference>
<dbReference type="EMBL" id="CP041016">
    <property type="protein sequence ID" value="QDC37084.1"/>
    <property type="molecule type" value="Genomic_DNA"/>
</dbReference>
<dbReference type="AlphaFoldDB" id="A0A5B8CC83"/>
<proteinExistence type="predicted"/>
<evidence type="ECO:0000313" key="2">
    <source>
        <dbReference type="Proteomes" id="UP000311469"/>
    </source>
</evidence>